<keyword evidence="4" id="KW-1185">Reference proteome</keyword>
<dbReference type="RefSeq" id="WP_317640426.1">
    <property type="nucleotide sequence ID" value="NZ_JAPMIV010000018.1"/>
</dbReference>
<dbReference type="InterPro" id="IPR035965">
    <property type="entry name" value="PAS-like_dom_sf"/>
</dbReference>
<evidence type="ECO:0000313" key="3">
    <source>
        <dbReference type="EMBL" id="MDV6375096.1"/>
    </source>
</evidence>
<dbReference type="InterPro" id="IPR013767">
    <property type="entry name" value="PAS_fold"/>
</dbReference>
<name>A0ABU4DRM9_9DEIO</name>
<proteinExistence type="predicted"/>
<keyword evidence="1" id="KW-0175">Coiled coil</keyword>
<dbReference type="Gene3D" id="3.30.450.20">
    <property type="entry name" value="PAS domain"/>
    <property type="match status" value="1"/>
</dbReference>
<dbReference type="InterPro" id="IPR000014">
    <property type="entry name" value="PAS"/>
</dbReference>
<protein>
    <submittedName>
        <fullName evidence="3">PAS domain-containing protein</fullName>
    </submittedName>
</protein>
<dbReference type="PROSITE" id="PS50112">
    <property type="entry name" value="PAS"/>
    <property type="match status" value="1"/>
</dbReference>
<reference evidence="3 4" key="1">
    <citation type="submission" date="2022-11" db="EMBL/GenBank/DDBJ databases">
        <title>Deinococcus ZS9-10, Low Temperature and Draught-tolerating, UV-resistant Bacteria from Continental Antarctica.</title>
        <authorList>
            <person name="Cheng L."/>
        </authorList>
    </citation>
    <scope>NUCLEOTIDE SEQUENCE [LARGE SCALE GENOMIC DNA]</scope>
    <source>
        <strain evidence="3 4">ZS9-10</strain>
    </source>
</reference>
<dbReference type="Pfam" id="PF00989">
    <property type="entry name" value="PAS"/>
    <property type="match status" value="1"/>
</dbReference>
<evidence type="ECO:0000313" key="4">
    <source>
        <dbReference type="Proteomes" id="UP001276150"/>
    </source>
</evidence>
<dbReference type="Proteomes" id="UP001276150">
    <property type="component" value="Unassembled WGS sequence"/>
</dbReference>
<feature type="coiled-coil region" evidence="1">
    <location>
        <begin position="47"/>
        <end position="83"/>
    </location>
</feature>
<organism evidence="3 4">
    <name type="scientific">Deinococcus arenicola</name>
    <dbReference type="NCBI Taxonomy" id="2994950"/>
    <lineage>
        <taxon>Bacteria</taxon>
        <taxon>Thermotogati</taxon>
        <taxon>Deinococcota</taxon>
        <taxon>Deinococci</taxon>
        <taxon>Deinococcales</taxon>
        <taxon>Deinococcaceae</taxon>
        <taxon>Deinococcus</taxon>
    </lineage>
</organism>
<dbReference type="SUPFAM" id="SSF55785">
    <property type="entry name" value="PYP-like sensor domain (PAS domain)"/>
    <property type="match status" value="1"/>
</dbReference>
<dbReference type="CDD" id="cd00130">
    <property type="entry name" value="PAS"/>
    <property type="match status" value="1"/>
</dbReference>
<evidence type="ECO:0000259" key="2">
    <source>
        <dbReference type="PROSITE" id="PS50112"/>
    </source>
</evidence>
<feature type="domain" description="PAS" evidence="2">
    <location>
        <begin position="76"/>
        <end position="119"/>
    </location>
</feature>
<sequence length="227" mass="24912">MPLQPGPQDNEFARAAALRTQAERRLGADRAAPPLPNAGRLAVDYQLQQHELQVHQIELSLQMEELQRSNVELQRMRDVYRDLYDLTPVGYFTLSQDGRVLEVNRAGCQLLGLEREALLRQRFSAYLDEASSVPFVLLLRQAFTNADAGANANTGAASSDPPQQIQPSQAELTLALPGRGRAFIQLDVLAEPGSNPPFLRAAVTDISALKAAQRAVTELNAGMEQQV</sequence>
<dbReference type="EMBL" id="JAPMIV010000018">
    <property type="protein sequence ID" value="MDV6375096.1"/>
    <property type="molecule type" value="Genomic_DNA"/>
</dbReference>
<dbReference type="SMART" id="SM00091">
    <property type="entry name" value="PAS"/>
    <property type="match status" value="1"/>
</dbReference>
<evidence type="ECO:0000256" key="1">
    <source>
        <dbReference type="SAM" id="Coils"/>
    </source>
</evidence>
<gene>
    <name evidence="3" type="ORF">ORD21_10905</name>
</gene>
<comment type="caution">
    <text evidence="3">The sequence shown here is derived from an EMBL/GenBank/DDBJ whole genome shotgun (WGS) entry which is preliminary data.</text>
</comment>
<dbReference type="NCBIfam" id="TIGR00229">
    <property type="entry name" value="sensory_box"/>
    <property type="match status" value="1"/>
</dbReference>
<accession>A0ABU4DRM9</accession>